<dbReference type="PANTHER" id="PTHR30154:SF34">
    <property type="entry name" value="TRANSCRIPTIONAL REGULATOR AZLB"/>
    <property type="match status" value="1"/>
</dbReference>
<dbReference type="InterPro" id="IPR011008">
    <property type="entry name" value="Dimeric_a/b-barrel"/>
</dbReference>
<keyword evidence="2" id="KW-0238">DNA-binding</keyword>
<dbReference type="PROSITE" id="PS50956">
    <property type="entry name" value="HTH_ASNC_2"/>
    <property type="match status" value="1"/>
</dbReference>
<dbReference type="Pfam" id="PF13412">
    <property type="entry name" value="HTH_24"/>
    <property type="match status" value="1"/>
</dbReference>
<proteinExistence type="predicted"/>
<evidence type="ECO:0000313" key="6">
    <source>
        <dbReference type="Proteomes" id="UP001548832"/>
    </source>
</evidence>
<dbReference type="InterPro" id="IPR036388">
    <property type="entry name" value="WH-like_DNA-bd_sf"/>
</dbReference>
<dbReference type="PRINTS" id="PR00033">
    <property type="entry name" value="HTHASNC"/>
</dbReference>
<evidence type="ECO:0000256" key="1">
    <source>
        <dbReference type="ARBA" id="ARBA00023015"/>
    </source>
</evidence>
<evidence type="ECO:0000256" key="2">
    <source>
        <dbReference type="ARBA" id="ARBA00023125"/>
    </source>
</evidence>
<evidence type="ECO:0000259" key="4">
    <source>
        <dbReference type="PROSITE" id="PS50956"/>
    </source>
</evidence>
<evidence type="ECO:0000256" key="3">
    <source>
        <dbReference type="ARBA" id="ARBA00023163"/>
    </source>
</evidence>
<name>A0ABV2DEM9_9HYPH</name>
<dbReference type="Gene3D" id="3.30.70.920">
    <property type="match status" value="1"/>
</dbReference>
<dbReference type="EMBL" id="JBEWSZ010000001">
    <property type="protein sequence ID" value="MET2828465.1"/>
    <property type="molecule type" value="Genomic_DNA"/>
</dbReference>
<dbReference type="InterPro" id="IPR019888">
    <property type="entry name" value="Tscrpt_reg_AsnC-like"/>
</dbReference>
<dbReference type="InterPro" id="IPR011991">
    <property type="entry name" value="ArsR-like_HTH"/>
</dbReference>
<dbReference type="InterPro" id="IPR019885">
    <property type="entry name" value="Tscrpt_reg_HTH_AsnC-type_CS"/>
</dbReference>
<dbReference type="PANTHER" id="PTHR30154">
    <property type="entry name" value="LEUCINE-RESPONSIVE REGULATORY PROTEIN"/>
    <property type="match status" value="1"/>
</dbReference>
<dbReference type="CDD" id="cd00090">
    <property type="entry name" value="HTH_ARSR"/>
    <property type="match status" value="1"/>
</dbReference>
<dbReference type="SUPFAM" id="SSF46785">
    <property type="entry name" value="Winged helix' DNA-binding domain"/>
    <property type="match status" value="1"/>
</dbReference>
<sequence>MSTRRADLDQIDRKILNRLQRDSRITNADLATEVGTSPASCLRRVRRLRETGYIEREIVLVNPDKVGSRLVTITEARLNSHDRKGRDEAIRLIRNIPEVIILYNVTGSRDLLFVSVFTDMADFERTIAEPLSVVPQIQSINSYFAIKTIKFEPHIHFDETR</sequence>
<comment type="caution">
    <text evidence="5">The sequence shown here is derived from an EMBL/GenBank/DDBJ whole genome shotgun (WGS) entry which is preliminary data.</text>
</comment>
<dbReference type="InterPro" id="IPR036390">
    <property type="entry name" value="WH_DNA-bd_sf"/>
</dbReference>
<evidence type="ECO:0000313" key="5">
    <source>
        <dbReference type="EMBL" id="MET2828465.1"/>
    </source>
</evidence>
<accession>A0ABV2DEM9</accession>
<dbReference type="InterPro" id="IPR000485">
    <property type="entry name" value="AsnC-type_HTH_dom"/>
</dbReference>
<reference evidence="5 6" key="1">
    <citation type="submission" date="2024-06" db="EMBL/GenBank/DDBJ databases">
        <authorList>
            <person name="Kim D.-U."/>
        </authorList>
    </citation>
    <scope>NUCLEOTIDE SEQUENCE [LARGE SCALE GENOMIC DNA]</scope>
    <source>
        <strain evidence="5 6">KACC15460</strain>
    </source>
</reference>
<dbReference type="InterPro" id="IPR019887">
    <property type="entry name" value="Tscrpt_reg_AsnC/Lrp_C"/>
</dbReference>
<dbReference type="Proteomes" id="UP001548832">
    <property type="component" value="Unassembled WGS sequence"/>
</dbReference>
<feature type="domain" description="HTH asnC-type" evidence="4">
    <location>
        <begin position="8"/>
        <end position="69"/>
    </location>
</feature>
<dbReference type="SUPFAM" id="SSF54909">
    <property type="entry name" value="Dimeric alpha+beta barrel"/>
    <property type="match status" value="1"/>
</dbReference>
<keyword evidence="6" id="KW-1185">Reference proteome</keyword>
<dbReference type="Pfam" id="PF01037">
    <property type="entry name" value="AsnC_trans_reg"/>
    <property type="match status" value="1"/>
</dbReference>
<organism evidence="5 6">
    <name type="scientific">Mesorhizobium shangrilense</name>
    <dbReference type="NCBI Taxonomy" id="460060"/>
    <lineage>
        <taxon>Bacteria</taxon>
        <taxon>Pseudomonadati</taxon>
        <taxon>Pseudomonadota</taxon>
        <taxon>Alphaproteobacteria</taxon>
        <taxon>Hyphomicrobiales</taxon>
        <taxon>Phyllobacteriaceae</taxon>
        <taxon>Mesorhizobium</taxon>
    </lineage>
</organism>
<protein>
    <submittedName>
        <fullName evidence="5">Lrp/AsnC family transcriptional regulator</fullName>
    </submittedName>
</protein>
<dbReference type="RefSeq" id="WP_354460466.1">
    <property type="nucleotide sequence ID" value="NZ_JBEWSZ010000001.1"/>
</dbReference>
<keyword evidence="1" id="KW-0805">Transcription regulation</keyword>
<dbReference type="Gene3D" id="1.10.10.10">
    <property type="entry name" value="Winged helix-like DNA-binding domain superfamily/Winged helix DNA-binding domain"/>
    <property type="match status" value="1"/>
</dbReference>
<keyword evidence="3" id="KW-0804">Transcription</keyword>
<dbReference type="PROSITE" id="PS00519">
    <property type="entry name" value="HTH_ASNC_1"/>
    <property type="match status" value="1"/>
</dbReference>
<gene>
    <name evidence="5" type="ORF">ABVQ20_15895</name>
</gene>
<dbReference type="SMART" id="SM00344">
    <property type="entry name" value="HTH_ASNC"/>
    <property type="match status" value="1"/>
</dbReference>